<dbReference type="Gene3D" id="1.10.260.40">
    <property type="entry name" value="lambda repressor-like DNA-binding domains"/>
    <property type="match status" value="1"/>
</dbReference>
<dbReference type="InterPro" id="IPR001387">
    <property type="entry name" value="Cro/C1-type_HTH"/>
</dbReference>
<dbReference type="PROSITE" id="PS50943">
    <property type="entry name" value="HTH_CROC1"/>
    <property type="match status" value="1"/>
</dbReference>
<proteinExistence type="predicted"/>
<dbReference type="Pfam" id="PF01381">
    <property type="entry name" value="HTH_3"/>
    <property type="match status" value="1"/>
</dbReference>
<dbReference type="CDD" id="cd00093">
    <property type="entry name" value="HTH_XRE"/>
    <property type="match status" value="1"/>
</dbReference>
<name>A0A1I4AZM0_9GAMM</name>
<sequence>MTAIILNARELGQALRAERKALGRSQHDLALGADCRRQTILDLEAGKNVSLNTLMATLAALGKGLAIIDARPDIDQISSLLDPADED</sequence>
<dbReference type="InterPro" id="IPR010982">
    <property type="entry name" value="Lambda_DNA-bd_dom_sf"/>
</dbReference>
<gene>
    <name evidence="2" type="ORF">SAMN05192579_104177</name>
</gene>
<dbReference type="SUPFAM" id="SSF47413">
    <property type="entry name" value="lambda repressor-like DNA-binding domains"/>
    <property type="match status" value="1"/>
</dbReference>
<reference evidence="3" key="1">
    <citation type="submission" date="2016-10" db="EMBL/GenBank/DDBJ databases">
        <authorList>
            <person name="Varghese N."/>
            <person name="Submissions S."/>
        </authorList>
    </citation>
    <scope>NUCLEOTIDE SEQUENCE [LARGE SCALE GENOMIC DNA]</scope>
    <source>
        <strain evidence="3">MO64</strain>
    </source>
</reference>
<dbReference type="SMART" id="SM00530">
    <property type="entry name" value="HTH_XRE"/>
    <property type="match status" value="1"/>
</dbReference>
<dbReference type="EMBL" id="FOSR01000004">
    <property type="protein sequence ID" value="SFK61046.1"/>
    <property type="molecule type" value="Genomic_DNA"/>
</dbReference>
<evidence type="ECO:0000259" key="1">
    <source>
        <dbReference type="PROSITE" id="PS50943"/>
    </source>
</evidence>
<evidence type="ECO:0000313" key="2">
    <source>
        <dbReference type="EMBL" id="SFK61046.1"/>
    </source>
</evidence>
<dbReference type="Proteomes" id="UP000198725">
    <property type="component" value="Unassembled WGS sequence"/>
</dbReference>
<accession>A0A1I4AZM0</accession>
<keyword evidence="3" id="KW-1185">Reference proteome</keyword>
<dbReference type="AlphaFoldDB" id="A0A1I4AZM0"/>
<evidence type="ECO:0000313" key="3">
    <source>
        <dbReference type="Proteomes" id="UP000198725"/>
    </source>
</evidence>
<dbReference type="RefSeq" id="WP_008213686.1">
    <property type="nucleotide sequence ID" value="NZ_FOSR01000004.1"/>
</dbReference>
<feature type="domain" description="HTH cro/C1-type" evidence="1">
    <location>
        <begin position="15"/>
        <end position="68"/>
    </location>
</feature>
<dbReference type="GO" id="GO:0003677">
    <property type="term" value="F:DNA binding"/>
    <property type="evidence" value="ECO:0007669"/>
    <property type="project" value="InterPro"/>
</dbReference>
<organism evidence="2 3">
    <name type="scientific">Rhodanobacter glycinis</name>
    <dbReference type="NCBI Taxonomy" id="582702"/>
    <lineage>
        <taxon>Bacteria</taxon>
        <taxon>Pseudomonadati</taxon>
        <taxon>Pseudomonadota</taxon>
        <taxon>Gammaproteobacteria</taxon>
        <taxon>Lysobacterales</taxon>
        <taxon>Rhodanobacteraceae</taxon>
        <taxon>Rhodanobacter</taxon>
    </lineage>
</organism>
<protein>
    <submittedName>
        <fullName evidence="2">Helix-turn-helix</fullName>
    </submittedName>
</protein>